<organism evidence="2 3">
    <name type="scientific">Kalanchoe fedtschenkoi</name>
    <name type="common">Lavender scallops</name>
    <name type="synonym">South American air plant</name>
    <dbReference type="NCBI Taxonomy" id="63787"/>
    <lineage>
        <taxon>Eukaryota</taxon>
        <taxon>Viridiplantae</taxon>
        <taxon>Streptophyta</taxon>
        <taxon>Embryophyta</taxon>
        <taxon>Tracheophyta</taxon>
        <taxon>Spermatophyta</taxon>
        <taxon>Magnoliopsida</taxon>
        <taxon>eudicotyledons</taxon>
        <taxon>Gunneridae</taxon>
        <taxon>Pentapetalae</taxon>
        <taxon>Saxifragales</taxon>
        <taxon>Crassulaceae</taxon>
        <taxon>Kalanchoe</taxon>
    </lineage>
</organism>
<dbReference type="InterPro" id="IPR004314">
    <property type="entry name" value="Neprosin"/>
</dbReference>
<protein>
    <recommendedName>
        <fullName evidence="1">Neprosin PEP catalytic domain-containing protein</fullName>
    </recommendedName>
</protein>
<sequence>MGDVGYNPTICTNTPPHLRDRKRTKPHLTDDTVLNQYLTISGDTYSCVDFYKQPAFDHPALQNHSYHPDIEFDSFPLKNISQINSWISKLWANGEGCPIGTVPIRKYTKSEFISTLNLFRKLYPTDEPVRGRFRSCVHTLNGEHTFHGGSAAFSIYNFPVGAEQYSASYQIIRKAEDQLQFGWTINPIMYKDGQTRIFLTTKVEKTRCFNQMCGGFILATKDVPLDLVLPNTTHRGDKHSVELVVKMVREADSKRWSLRSKNDFVIGYWPDEVLKGLQGPAEYLEWGGEAFNPPDKGLKGPPMGSGFFPVGFGARDGYASQLRRYDSAGAGSMIGGDETEMYSDDNSLYRVLDGGFIDKEFGHMAYFGGAGA</sequence>
<dbReference type="EnsemblPlants" id="Kaladp0797s0001.1.v1.1">
    <property type="protein sequence ID" value="Kaladp0797s0001.1.v1.1"/>
    <property type="gene ID" value="Kaladp0797s0001.v1.1"/>
</dbReference>
<proteinExistence type="predicted"/>
<feature type="domain" description="Neprosin PEP catalytic" evidence="1">
    <location>
        <begin position="126"/>
        <end position="372"/>
    </location>
</feature>
<dbReference type="InterPro" id="IPR025521">
    <property type="entry name" value="Neprosin_propep"/>
</dbReference>
<dbReference type="Proteomes" id="UP000594263">
    <property type="component" value="Unplaced"/>
</dbReference>
<dbReference type="AlphaFoldDB" id="A0A7N0VHZ0"/>
<dbReference type="PANTHER" id="PTHR31589">
    <property type="entry name" value="PROTEIN, PUTATIVE (DUF239)-RELATED-RELATED"/>
    <property type="match status" value="1"/>
</dbReference>
<keyword evidence="3" id="KW-1185">Reference proteome</keyword>
<reference evidence="2" key="1">
    <citation type="submission" date="2021-01" db="UniProtKB">
        <authorList>
            <consortium name="EnsemblPlants"/>
        </authorList>
    </citation>
    <scope>IDENTIFICATION</scope>
</reference>
<accession>A0A7N0VHZ0</accession>
<dbReference type="OMA" id="HIRYDAY"/>
<evidence type="ECO:0000313" key="2">
    <source>
        <dbReference type="EnsemblPlants" id="Kaladp0797s0001.1.v1.1"/>
    </source>
</evidence>
<evidence type="ECO:0000313" key="3">
    <source>
        <dbReference type="Proteomes" id="UP000594263"/>
    </source>
</evidence>
<dbReference type="Pfam" id="PF14365">
    <property type="entry name" value="Neprosin_AP"/>
    <property type="match status" value="1"/>
</dbReference>
<dbReference type="InterPro" id="IPR053168">
    <property type="entry name" value="Glutamic_endopeptidase"/>
</dbReference>
<dbReference type="PROSITE" id="PS52045">
    <property type="entry name" value="NEPROSIN_PEP_CD"/>
    <property type="match status" value="1"/>
</dbReference>
<dbReference type="PANTHER" id="PTHR31589:SF223">
    <property type="entry name" value="PROTEIN, PUTATIVE (DUF239)-RELATED"/>
    <property type="match status" value="1"/>
</dbReference>
<name>A0A7N0VHZ0_KALFE</name>
<dbReference type="Gramene" id="Kaladp0797s0001.1.v1.1">
    <property type="protein sequence ID" value="Kaladp0797s0001.1.v1.1"/>
    <property type="gene ID" value="Kaladp0797s0001.v1.1"/>
</dbReference>
<dbReference type="Pfam" id="PF03080">
    <property type="entry name" value="Neprosin"/>
    <property type="match status" value="1"/>
</dbReference>
<evidence type="ECO:0000259" key="1">
    <source>
        <dbReference type="PROSITE" id="PS52045"/>
    </source>
</evidence>